<sequence>MASLTTQLLTVSILSLQRQLSHYQLASRSTWDSEYDFIVIGAGGAGAIVAGRLSETNSTVLLLEAGGSETVMTDIPAMYYEWVGNPEIDWNYPMLYQPNLGQAYQMPAHMSVGKVLGGSTTISGMVYNRGNPRHFDEWDYRFGCRGWNYNNIRPYFLRMENQTDMNYRLNHNVSGPITVSSDWSQSNMLPAHMAYLRTAQEAGYPLIDINNGLTQNGVTLFEHTINQGVKVTSSSAYLNLNRNRSNLNIVTKAQVTRILFDGSTAKAVRFQRDGQVFTVTANKEIILSAGTIASAQLLMLSGIGPSEHLKQLGLTIVADLPVGNNLHDHSNTILYFDVPDQRQSYEPITLTAQNLYDYYVNGRGPLTMFPNAATYIVSDQNNDKEWPDIMTEMVRSNNHWNNLTTILSQYPPEQRQVWAEYWRPYVGRRLLAFDVQLVRPRARGTLRLNSTNPFDSPLIDPNYMGDPRDMAAMINGIRQVLTRITNRGPFARIARFISNPVPGCKNLCQGNDSLCERYIECFVRQTSVAVYRHAGTCRCGSSSNSNAVVDERLRVLNVTGLRVIDGSIMPQIINANSWIATAMVAEYGAQMIRDDNDI</sequence>
<dbReference type="Gene3D" id="3.30.560.10">
    <property type="entry name" value="Glucose Oxidase, domain 3"/>
    <property type="match status" value="1"/>
</dbReference>
<name>A0A6P6XU08_DERPT</name>
<dbReference type="GO" id="GO:0050660">
    <property type="term" value="F:flavin adenine dinucleotide binding"/>
    <property type="evidence" value="ECO:0007669"/>
    <property type="project" value="InterPro"/>
</dbReference>
<proteinExistence type="inferred from homology"/>
<comment type="similarity">
    <text evidence="2">Belongs to the GMC oxidoreductase family.</text>
</comment>
<dbReference type="OrthoDB" id="269227at2759"/>
<protein>
    <submittedName>
        <fullName evidence="9">Uncharacterized protein LOC113790812</fullName>
    </submittedName>
</protein>
<feature type="binding site" evidence="5">
    <location>
        <position position="255"/>
    </location>
    <ligand>
        <name>FAD</name>
        <dbReference type="ChEBI" id="CHEBI:57692"/>
    </ligand>
</feature>
<dbReference type="RefSeq" id="XP_027196321.1">
    <property type="nucleotide sequence ID" value="XM_027340520.1"/>
</dbReference>
<dbReference type="Gene3D" id="3.50.50.60">
    <property type="entry name" value="FAD/NAD(P)-binding domain"/>
    <property type="match status" value="1"/>
</dbReference>
<keyword evidence="8" id="KW-1185">Reference proteome</keyword>
<dbReference type="AlphaFoldDB" id="A0A6P6XU08"/>
<evidence type="ECO:0000256" key="4">
    <source>
        <dbReference type="ARBA" id="ARBA00022827"/>
    </source>
</evidence>
<evidence type="ECO:0000256" key="5">
    <source>
        <dbReference type="PIRSR" id="PIRSR000137-2"/>
    </source>
</evidence>
<keyword evidence="3" id="KW-0285">Flavoprotein</keyword>
<dbReference type="PANTHER" id="PTHR11552">
    <property type="entry name" value="GLUCOSE-METHANOL-CHOLINE GMC OXIDOREDUCTASE"/>
    <property type="match status" value="1"/>
</dbReference>
<feature type="domain" description="Glucose-methanol-choline oxidoreductase N-terminal" evidence="6">
    <location>
        <begin position="35"/>
        <end position="329"/>
    </location>
</feature>
<dbReference type="InParanoid" id="A0A6P6XU08"/>
<dbReference type="GO" id="GO:0016614">
    <property type="term" value="F:oxidoreductase activity, acting on CH-OH group of donors"/>
    <property type="evidence" value="ECO:0007669"/>
    <property type="project" value="InterPro"/>
</dbReference>
<dbReference type="InterPro" id="IPR036188">
    <property type="entry name" value="FAD/NAD-bd_sf"/>
</dbReference>
<dbReference type="KEGG" id="dpte:113790812"/>
<gene>
    <name evidence="9" type="primary">LOC113790812</name>
</gene>
<dbReference type="OMA" id="PDIMTEM"/>
<keyword evidence="4 5" id="KW-0274">FAD</keyword>
<dbReference type="PANTHER" id="PTHR11552:SF147">
    <property type="entry name" value="CHOLINE DEHYDROGENASE, MITOCHONDRIAL"/>
    <property type="match status" value="1"/>
</dbReference>
<comment type="cofactor">
    <cofactor evidence="1 5">
        <name>FAD</name>
        <dbReference type="ChEBI" id="CHEBI:57692"/>
    </cofactor>
</comment>
<organism evidence="8 9">
    <name type="scientific">Dermatophagoides pteronyssinus</name>
    <name type="common">European house dust mite</name>
    <dbReference type="NCBI Taxonomy" id="6956"/>
    <lineage>
        <taxon>Eukaryota</taxon>
        <taxon>Metazoa</taxon>
        <taxon>Ecdysozoa</taxon>
        <taxon>Arthropoda</taxon>
        <taxon>Chelicerata</taxon>
        <taxon>Arachnida</taxon>
        <taxon>Acari</taxon>
        <taxon>Acariformes</taxon>
        <taxon>Sarcoptiformes</taxon>
        <taxon>Astigmata</taxon>
        <taxon>Psoroptidia</taxon>
        <taxon>Analgoidea</taxon>
        <taxon>Pyroglyphidae</taxon>
        <taxon>Dermatophagoidinae</taxon>
        <taxon>Dermatophagoides</taxon>
    </lineage>
</organism>
<evidence type="ECO:0000256" key="1">
    <source>
        <dbReference type="ARBA" id="ARBA00001974"/>
    </source>
</evidence>
<dbReference type="PIRSF" id="PIRSF000137">
    <property type="entry name" value="Alcohol_oxidase"/>
    <property type="match status" value="1"/>
</dbReference>
<evidence type="ECO:0000256" key="2">
    <source>
        <dbReference type="ARBA" id="ARBA00010790"/>
    </source>
</evidence>
<dbReference type="InterPro" id="IPR000172">
    <property type="entry name" value="GMC_OxRdtase_N"/>
</dbReference>
<dbReference type="SUPFAM" id="SSF54373">
    <property type="entry name" value="FAD-linked reductases, C-terminal domain"/>
    <property type="match status" value="1"/>
</dbReference>
<evidence type="ECO:0000259" key="6">
    <source>
        <dbReference type="Pfam" id="PF00732"/>
    </source>
</evidence>
<evidence type="ECO:0000256" key="3">
    <source>
        <dbReference type="ARBA" id="ARBA00022630"/>
    </source>
</evidence>
<dbReference type="SUPFAM" id="SSF51905">
    <property type="entry name" value="FAD/NAD(P)-binding domain"/>
    <property type="match status" value="1"/>
</dbReference>
<feature type="domain" description="Glucose-methanol-choline oxidoreductase C-terminal" evidence="7">
    <location>
        <begin position="440"/>
        <end position="585"/>
    </location>
</feature>
<dbReference type="Pfam" id="PF00732">
    <property type="entry name" value="GMC_oxred_N"/>
    <property type="match status" value="1"/>
</dbReference>
<evidence type="ECO:0000313" key="9">
    <source>
        <dbReference type="RefSeq" id="XP_027196321.1"/>
    </source>
</evidence>
<dbReference type="Pfam" id="PF05199">
    <property type="entry name" value="GMC_oxred_C"/>
    <property type="match status" value="1"/>
</dbReference>
<dbReference type="InterPro" id="IPR012132">
    <property type="entry name" value="GMC_OxRdtase"/>
</dbReference>
<evidence type="ECO:0000313" key="8">
    <source>
        <dbReference type="Proteomes" id="UP000515146"/>
    </source>
</evidence>
<dbReference type="InterPro" id="IPR007867">
    <property type="entry name" value="GMC_OxRtase_C"/>
</dbReference>
<evidence type="ECO:0000259" key="7">
    <source>
        <dbReference type="Pfam" id="PF05199"/>
    </source>
</evidence>
<reference evidence="9" key="1">
    <citation type="submission" date="2025-08" db="UniProtKB">
        <authorList>
            <consortium name="RefSeq"/>
        </authorList>
    </citation>
    <scope>IDENTIFICATION</scope>
    <source>
        <strain evidence="9">Airmid</strain>
    </source>
</reference>
<dbReference type="Proteomes" id="UP000515146">
    <property type="component" value="Unplaced"/>
</dbReference>
<feature type="binding site" evidence="5">
    <location>
        <position position="115"/>
    </location>
    <ligand>
        <name>FAD</name>
        <dbReference type="ChEBI" id="CHEBI:57692"/>
    </ligand>
</feature>
<accession>A0A6P6XU08</accession>
<feature type="binding site" evidence="5">
    <location>
        <position position="566"/>
    </location>
    <ligand>
        <name>FAD</name>
        <dbReference type="ChEBI" id="CHEBI:57692"/>
    </ligand>
</feature>